<feature type="signal peptide" evidence="1">
    <location>
        <begin position="1"/>
        <end position="20"/>
    </location>
</feature>
<evidence type="ECO:0000313" key="3">
    <source>
        <dbReference type="Proteomes" id="UP000829542"/>
    </source>
</evidence>
<dbReference type="Proteomes" id="UP000829542">
    <property type="component" value="Chromosome"/>
</dbReference>
<sequence length="178" mass="19524">MKKLSLLLITLLASVNMTPAQDHSSFEINGEILPESFCQISAPDISFGEIEMKDLEKPGGKSITQLAFISLYNCSINLPEGGTISSLYLEIEPGEPSPNEAYWSILNKPNANLLAIKLIEPLKGRLIRPSTGTYFDFKATPNQQVYQAFFSAQIINIAEGEIETGSFSVPINVTASFY</sequence>
<dbReference type="InterPro" id="IPR036937">
    <property type="entry name" value="Adhesion_dom_fimbrial_sf"/>
</dbReference>
<proteinExistence type="predicted"/>
<evidence type="ECO:0008006" key="4">
    <source>
        <dbReference type="Google" id="ProtNLM"/>
    </source>
</evidence>
<reference evidence="2 3" key="1">
    <citation type="submission" date="2022-03" db="EMBL/GenBank/DDBJ databases">
        <title>Ignatzschineria rhizosphaerae HR5S32.</title>
        <authorList>
            <person name="Sun J.Q."/>
            <person name="Feng J.Y."/>
        </authorList>
    </citation>
    <scope>NUCLEOTIDE SEQUENCE [LARGE SCALE GENOMIC DNA]</scope>
    <source>
        <strain evidence="2 3">HR5S32</strain>
    </source>
</reference>
<dbReference type="RefSeq" id="WP_242151703.1">
    <property type="nucleotide sequence ID" value="NZ_CP093379.1"/>
</dbReference>
<keyword evidence="3" id="KW-1185">Reference proteome</keyword>
<keyword evidence="1" id="KW-0732">Signal</keyword>
<evidence type="ECO:0000256" key="1">
    <source>
        <dbReference type="SAM" id="SignalP"/>
    </source>
</evidence>
<dbReference type="EMBL" id="CP093379">
    <property type="protein sequence ID" value="UNM97013.1"/>
    <property type="molecule type" value="Genomic_DNA"/>
</dbReference>
<organism evidence="2 3">
    <name type="scientific">Ignatzschineria rhizosphaerae</name>
    <dbReference type="NCBI Taxonomy" id="2923279"/>
    <lineage>
        <taxon>Bacteria</taxon>
        <taxon>Pseudomonadati</taxon>
        <taxon>Pseudomonadota</taxon>
        <taxon>Gammaproteobacteria</taxon>
        <taxon>Cardiobacteriales</taxon>
        <taxon>Ignatzschineriaceae</taxon>
        <taxon>Ignatzschineria</taxon>
    </lineage>
</organism>
<dbReference type="SUPFAM" id="SSF49401">
    <property type="entry name" value="Bacterial adhesins"/>
    <property type="match status" value="1"/>
</dbReference>
<dbReference type="InterPro" id="IPR008966">
    <property type="entry name" value="Adhesion_dom_sf"/>
</dbReference>
<evidence type="ECO:0000313" key="2">
    <source>
        <dbReference type="EMBL" id="UNM97013.1"/>
    </source>
</evidence>
<feature type="chain" id="PRO_5047429244" description="Fimbrial-type adhesion domain-containing protein" evidence="1">
    <location>
        <begin position="21"/>
        <end position="178"/>
    </location>
</feature>
<accession>A0ABY3X2A6</accession>
<dbReference type="Gene3D" id="2.60.40.1090">
    <property type="entry name" value="Fimbrial-type adhesion domain"/>
    <property type="match status" value="1"/>
</dbReference>
<protein>
    <recommendedName>
        <fullName evidence="4">Fimbrial-type adhesion domain-containing protein</fullName>
    </recommendedName>
</protein>
<gene>
    <name evidence="2" type="ORF">MMG00_03950</name>
</gene>
<name>A0ABY3X2A6_9GAMM</name>